<proteinExistence type="predicted"/>
<dbReference type="AlphaFoldDB" id="A0A2A2TDE0"/>
<dbReference type="PANTHER" id="PTHR43356">
    <property type="entry name" value="PHOSPHATE ACETYLTRANSFERASE"/>
    <property type="match status" value="1"/>
</dbReference>
<accession>A0A2A2TDE0</accession>
<dbReference type="InterPro" id="IPR027417">
    <property type="entry name" value="P-loop_NTPase"/>
</dbReference>
<dbReference type="Pfam" id="PF13500">
    <property type="entry name" value="AAA_26"/>
    <property type="match status" value="1"/>
</dbReference>
<dbReference type="InterPro" id="IPR050500">
    <property type="entry name" value="Phos_Acetyltrans/Butyryltrans"/>
</dbReference>
<evidence type="ECO:0000313" key="3">
    <source>
        <dbReference type="Proteomes" id="UP000218238"/>
    </source>
</evidence>
<dbReference type="Gene3D" id="3.40.1390.20">
    <property type="entry name" value="HprK N-terminal domain-like"/>
    <property type="match status" value="1"/>
</dbReference>
<dbReference type="SUPFAM" id="SSF75138">
    <property type="entry name" value="HprK N-terminal domain-like"/>
    <property type="match status" value="1"/>
</dbReference>
<gene>
    <name evidence="2" type="ORF">CK510_23570</name>
</gene>
<evidence type="ECO:0000259" key="1">
    <source>
        <dbReference type="Pfam" id="PF07085"/>
    </source>
</evidence>
<dbReference type="Proteomes" id="UP000218238">
    <property type="component" value="Unassembled WGS sequence"/>
</dbReference>
<dbReference type="InterPro" id="IPR028979">
    <property type="entry name" value="Ser_kin/Pase_Hpr-like_N_sf"/>
</dbReference>
<dbReference type="PANTHER" id="PTHR43356:SF2">
    <property type="entry name" value="PHOSPHATE ACETYLTRANSFERASE"/>
    <property type="match status" value="1"/>
</dbReference>
<comment type="caution">
    <text evidence="2">The sequence shown here is derived from an EMBL/GenBank/DDBJ whole genome shotgun (WGS) entry which is preliminary data.</text>
</comment>
<name>A0A2A2TDE0_9CYAN</name>
<protein>
    <recommendedName>
        <fullName evidence="1">DRTGG domain-containing protein</fullName>
    </recommendedName>
</protein>
<feature type="domain" description="DRTGG" evidence="1">
    <location>
        <begin position="230"/>
        <end position="335"/>
    </location>
</feature>
<evidence type="ECO:0000313" key="2">
    <source>
        <dbReference type="EMBL" id="PAX51668.1"/>
    </source>
</evidence>
<dbReference type="Pfam" id="PF07085">
    <property type="entry name" value="DRTGG"/>
    <property type="match status" value="1"/>
</dbReference>
<sequence length="377" mass="41435">MNEIRSALVPKSSKCLPPKYLLVGSTEAYSGKSATVLGLSNQLQKKGLDIAYGKPLGTCLNESEGSLVEEDVEFIAANLNLPVNRLAPTLLALDEFAVQKRLRGEDKVNYCQSLVEQYLHLQAGDLILLEGAGNLEEGSLFELSLLQVAEAVDGAILLVCRYKSLLSVESLLSAKQKLSDRLIGVVINDIPATQLETVNTIMRPFLEDMAIPVLAMLPENSLLRSVSVRELVNQLQADVLCRRDRLDLMVESLAIGAMNVNSAVKYFRKRRNMAVVTGGDRVEIQQAALETSTQCLILTGQLPPPDFILTRAEELEIPILSVDLDTLTTVEIVDKAFGQVRVHEPIKVECIRQLMSEHFDVNRLLSLLDLNATATLT</sequence>
<organism evidence="2 3">
    <name type="scientific">Brunnivagina elsteri CCALA 953</name>
    <dbReference type="NCBI Taxonomy" id="987040"/>
    <lineage>
        <taxon>Bacteria</taxon>
        <taxon>Bacillati</taxon>
        <taxon>Cyanobacteriota</taxon>
        <taxon>Cyanophyceae</taxon>
        <taxon>Nostocales</taxon>
        <taxon>Calotrichaceae</taxon>
        <taxon>Brunnivagina</taxon>
    </lineage>
</organism>
<dbReference type="Gene3D" id="3.40.50.300">
    <property type="entry name" value="P-loop containing nucleotide triphosphate hydrolases"/>
    <property type="match status" value="1"/>
</dbReference>
<dbReference type="EMBL" id="NTFS01000354">
    <property type="protein sequence ID" value="PAX51668.1"/>
    <property type="molecule type" value="Genomic_DNA"/>
</dbReference>
<reference evidence="2 3" key="1">
    <citation type="submission" date="2017-08" db="EMBL/GenBank/DDBJ databases">
        <title>Draft genome sequence of filamentous cyanobacterium Calothrix elsteri CCALA 953.</title>
        <authorList>
            <person name="Gagunashvili A.N."/>
            <person name="Elster J."/>
            <person name="Andresson O.S."/>
        </authorList>
    </citation>
    <scope>NUCLEOTIDE SEQUENCE [LARGE SCALE GENOMIC DNA]</scope>
    <source>
        <strain evidence="2 3">CCALA 953</strain>
    </source>
</reference>
<dbReference type="InterPro" id="IPR010766">
    <property type="entry name" value="DRTGG"/>
</dbReference>
<dbReference type="OrthoDB" id="9769095at2"/>
<keyword evidence="3" id="KW-1185">Reference proteome</keyword>
<dbReference type="SUPFAM" id="SSF52540">
    <property type="entry name" value="P-loop containing nucleoside triphosphate hydrolases"/>
    <property type="match status" value="1"/>
</dbReference>